<evidence type="ECO:0000313" key="2">
    <source>
        <dbReference type="Proteomes" id="UP000234681"/>
    </source>
</evidence>
<sequence>MEKVNKLQEGTEDTESWTSHINLTKKSKIFLKPISWGSDKNCTEYTCRGDQ</sequence>
<reference evidence="2" key="1">
    <citation type="submission" date="2005-09" db="EMBL/GenBank/DDBJ databases">
        <authorList>
            <person name="Mural R.J."/>
            <person name="Li P.W."/>
            <person name="Adams M.D."/>
            <person name="Amanatides P.G."/>
            <person name="Baden-Tillson H."/>
            <person name="Barnstead M."/>
            <person name="Chin S.H."/>
            <person name="Dew I."/>
            <person name="Evans C.A."/>
            <person name="Ferriera S."/>
            <person name="Flanigan M."/>
            <person name="Fosler C."/>
            <person name="Glodek A."/>
            <person name="Gu Z."/>
            <person name="Holt R.A."/>
            <person name="Jennings D."/>
            <person name="Kraft C.L."/>
            <person name="Lu F."/>
            <person name="Nguyen T."/>
            <person name="Nusskern D.R."/>
            <person name="Pfannkoch C.M."/>
            <person name="Sitter C."/>
            <person name="Sutton G.G."/>
            <person name="Venter J.C."/>
            <person name="Wang Z."/>
            <person name="Woodage T."/>
            <person name="Zheng X.H."/>
            <person name="Zhong F."/>
        </authorList>
    </citation>
    <scope>NUCLEOTIDE SEQUENCE [LARGE SCALE GENOMIC DNA]</scope>
    <source>
        <strain>BN</strain>
        <strain evidence="2">Sprague-Dawley</strain>
    </source>
</reference>
<evidence type="ECO:0000313" key="1">
    <source>
        <dbReference type="EMBL" id="EDL84470.1"/>
    </source>
</evidence>
<accession>A6KQA0</accession>
<organism evidence="1 2">
    <name type="scientific">Rattus norvegicus</name>
    <name type="common">Rat</name>
    <dbReference type="NCBI Taxonomy" id="10116"/>
    <lineage>
        <taxon>Eukaryota</taxon>
        <taxon>Metazoa</taxon>
        <taxon>Chordata</taxon>
        <taxon>Craniata</taxon>
        <taxon>Vertebrata</taxon>
        <taxon>Euteleostomi</taxon>
        <taxon>Mammalia</taxon>
        <taxon>Eutheria</taxon>
        <taxon>Euarchontoglires</taxon>
        <taxon>Glires</taxon>
        <taxon>Rodentia</taxon>
        <taxon>Myomorpha</taxon>
        <taxon>Muroidea</taxon>
        <taxon>Muridae</taxon>
        <taxon>Murinae</taxon>
        <taxon>Rattus</taxon>
    </lineage>
</organism>
<dbReference type="EMBL" id="CH474085">
    <property type="protein sequence ID" value="EDL84470.1"/>
    <property type="molecule type" value="Genomic_DNA"/>
</dbReference>
<proteinExistence type="predicted"/>
<feature type="non-terminal residue" evidence="1">
    <location>
        <position position="51"/>
    </location>
</feature>
<protein>
    <submittedName>
        <fullName evidence="1">RCG38978</fullName>
    </submittedName>
</protein>
<gene>
    <name evidence="1" type="ORF">rCG_38978</name>
</gene>
<dbReference type="Proteomes" id="UP000234681">
    <property type="component" value="Chromosome 1"/>
</dbReference>
<name>A6KQA0_RAT</name>
<dbReference type="AlphaFoldDB" id="A6KQA0"/>